<dbReference type="Proteomes" id="UP001596110">
    <property type="component" value="Unassembled WGS sequence"/>
</dbReference>
<dbReference type="PANTHER" id="PTHR33055">
    <property type="entry name" value="TRANSPOSASE FOR INSERTION SEQUENCE ELEMENT IS1111A"/>
    <property type="match status" value="1"/>
</dbReference>
<dbReference type="InterPro" id="IPR003346">
    <property type="entry name" value="Transposase_20"/>
</dbReference>
<keyword evidence="4" id="KW-1185">Reference proteome</keyword>
<feature type="non-terminal residue" evidence="3">
    <location>
        <position position="1"/>
    </location>
</feature>
<evidence type="ECO:0000259" key="2">
    <source>
        <dbReference type="Pfam" id="PF02371"/>
    </source>
</evidence>
<comment type="caution">
    <text evidence="3">The sequence shown here is derived from an EMBL/GenBank/DDBJ whole genome shotgun (WGS) entry which is preliminary data.</text>
</comment>
<dbReference type="PANTHER" id="PTHR33055:SF13">
    <property type="entry name" value="TRANSPOSASE"/>
    <property type="match status" value="1"/>
</dbReference>
<dbReference type="Pfam" id="PF02371">
    <property type="entry name" value="Transposase_20"/>
    <property type="match status" value="1"/>
</dbReference>
<evidence type="ECO:0000313" key="3">
    <source>
        <dbReference type="EMBL" id="MFC5631059.1"/>
    </source>
</evidence>
<evidence type="ECO:0000256" key="1">
    <source>
        <dbReference type="SAM" id="MobiDB-lite"/>
    </source>
</evidence>
<proteinExistence type="predicted"/>
<dbReference type="InterPro" id="IPR047650">
    <property type="entry name" value="Transpos_IS110"/>
</dbReference>
<sequence length="94" mass="10423">VTEIGDFNRFATAQQVASYLGLTPSENSSGEKERKGGITKASNSHVRRVLIEATQSIAKGRVGHKSKKLEKRQNGNSPEVIAYADRANERLRRR</sequence>
<feature type="compositionally biased region" description="Basic residues" evidence="1">
    <location>
        <begin position="61"/>
        <end position="70"/>
    </location>
</feature>
<dbReference type="RefSeq" id="WP_380433729.1">
    <property type="nucleotide sequence ID" value="NZ_JBHSOJ010000016.1"/>
</dbReference>
<gene>
    <name evidence="3" type="ORF">ACFPQ3_05510</name>
</gene>
<reference evidence="4" key="1">
    <citation type="journal article" date="2019" name="Int. J. Syst. Evol. Microbiol.">
        <title>The Global Catalogue of Microorganisms (GCM) 10K type strain sequencing project: providing services to taxonomists for standard genome sequencing and annotation.</title>
        <authorList>
            <consortium name="The Broad Institute Genomics Platform"/>
            <consortium name="The Broad Institute Genome Sequencing Center for Infectious Disease"/>
            <person name="Wu L."/>
            <person name="Ma J."/>
        </authorList>
    </citation>
    <scope>NUCLEOTIDE SEQUENCE [LARGE SCALE GENOMIC DNA]</scope>
    <source>
        <strain evidence="4">DT43</strain>
    </source>
</reference>
<feature type="region of interest" description="Disordered" evidence="1">
    <location>
        <begin position="21"/>
        <end position="43"/>
    </location>
</feature>
<dbReference type="EMBL" id="JBHSOJ010000016">
    <property type="protein sequence ID" value="MFC5631059.1"/>
    <property type="molecule type" value="Genomic_DNA"/>
</dbReference>
<protein>
    <submittedName>
        <fullName evidence="3">Transposase</fullName>
    </submittedName>
</protein>
<organism evidence="3 4">
    <name type="scientific">Streptococcus caledonicus</name>
    <dbReference type="NCBI Taxonomy" id="2614158"/>
    <lineage>
        <taxon>Bacteria</taxon>
        <taxon>Bacillati</taxon>
        <taxon>Bacillota</taxon>
        <taxon>Bacilli</taxon>
        <taxon>Lactobacillales</taxon>
        <taxon>Streptococcaceae</taxon>
        <taxon>Streptococcus</taxon>
    </lineage>
</organism>
<feature type="domain" description="Transposase IS116/IS110/IS902 C-terminal" evidence="2">
    <location>
        <begin position="2"/>
        <end position="58"/>
    </location>
</feature>
<accession>A0ABW0UFD6</accession>
<name>A0ABW0UFD6_9STRE</name>
<evidence type="ECO:0000313" key="4">
    <source>
        <dbReference type="Proteomes" id="UP001596110"/>
    </source>
</evidence>
<feature type="region of interest" description="Disordered" evidence="1">
    <location>
        <begin position="61"/>
        <end position="94"/>
    </location>
</feature>